<sequence length="234" mass="27092">MTTECARESADWRAKYVMDDTESYEVRGMLFVHNHDYQYGKSFYEEIKKVDLGTLPLAANLVLHFLGPLDIQRLYNVANDLIRLKGEDELPKDYSFYYPDLKMLRRQGDVWGQPATIETMSGPFIVIKHKKADKCGQGYLIYYNRKGDSVEEFEYLLDCLSHYQMLDSGETLRIRVTSADAHSDLKSIFEKAKTRYAKAWGFAPERSEILDQIQIDRIASVATTYNPGDIGWRK</sequence>
<comment type="caution">
    <text evidence="1">The sequence shown here is derived from an EMBL/GenBank/DDBJ whole genome shotgun (WGS) entry which is preliminary data.</text>
</comment>
<reference evidence="2" key="1">
    <citation type="journal article" date="2019" name="Int. J. Syst. Evol. Microbiol.">
        <title>The Global Catalogue of Microorganisms (GCM) 10K type strain sequencing project: providing services to taxonomists for standard genome sequencing and annotation.</title>
        <authorList>
            <consortium name="The Broad Institute Genomics Platform"/>
            <consortium name="The Broad Institute Genome Sequencing Center for Infectious Disease"/>
            <person name="Wu L."/>
            <person name="Ma J."/>
        </authorList>
    </citation>
    <scope>NUCLEOTIDE SEQUENCE [LARGE SCALE GENOMIC DNA]</scope>
    <source>
        <strain evidence="2">CGMCC 1.15439</strain>
    </source>
</reference>
<accession>A0ABQ1FIF2</accession>
<evidence type="ECO:0000313" key="1">
    <source>
        <dbReference type="EMBL" id="GGA16431.1"/>
    </source>
</evidence>
<keyword evidence="2" id="KW-1185">Reference proteome</keyword>
<proteinExistence type="predicted"/>
<name>A0ABQ1FIF2_9GAMM</name>
<evidence type="ECO:0000313" key="2">
    <source>
        <dbReference type="Proteomes" id="UP000620046"/>
    </source>
</evidence>
<organism evidence="1 2">
    <name type="scientific">Dyella nitratireducens</name>
    <dbReference type="NCBI Taxonomy" id="1849580"/>
    <lineage>
        <taxon>Bacteria</taxon>
        <taxon>Pseudomonadati</taxon>
        <taxon>Pseudomonadota</taxon>
        <taxon>Gammaproteobacteria</taxon>
        <taxon>Lysobacterales</taxon>
        <taxon>Rhodanobacteraceae</taxon>
        <taxon>Dyella</taxon>
    </lineage>
</organism>
<dbReference type="Proteomes" id="UP000620046">
    <property type="component" value="Unassembled WGS sequence"/>
</dbReference>
<protein>
    <submittedName>
        <fullName evidence="1">Uncharacterized protein</fullName>
    </submittedName>
</protein>
<gene>
    <name evidence="1" type="ORF">GCM10010981_00070</name>
</gene>
<dbReference type="EMBL" id="BMJA01000001">
    <property type="protein sequence ID" value="GGA16431.1"/>
    <property type="molecule type" value="Genomic_DNA"/>
</dbReference>